<protein>
    <submittedName>
        <fullName evidence="1">Dimeric dUTPase (All-alpha-NTP-PPase superfamily)</fullName>
    </submittedName>
</protein>
<evidence type="ECO:0000313" key="2">
    <source>
        <dbReference type="Proteomes" id="UP001234495"/>
    </source>
</evidence>
<dbReference type="PIRSF" id="PIRSF030140">
    <property type="entry name" value="UCP030140"/>
    <property type="match status" value="1"/>
</dbReference>
<dbReference type="EMBL" id="JAUSUD010000009">
    <property type="protein sequence ID" value="MDQ0230990.1"/>
    <property type="molecule type" value="Genomic_DNA"/>
</dbReference>
<dbReference type="InterPro" id="IPR016947">
    <property type="entry name" value="UCP030140"/>
</dbReference>
<dbReference type="SUPFAM" id="SSF101386">
    <property type="entry name" value="all-alpha NTP pyrophosphatases"/>
    <property type="match status" value="1"/>
</dbReference>
<evidence type="ECO:0000313" key="1">
    <source>
        <dbReference type="EMBL" id="MDQ0230990.1"/>
    </source>
</evidence>
<dbReference type="InterPro" id="IPR014871">
    <property type="entry name" value="dUTPase/dCTP_pyrophosphatase"/>
</dbReference>
<dbReference type="RefSeq" id="WP_307341225.1">
    <property type="nucleotide sequence ID" value="NZ_JAUSUD010000009.1"/>
</dbReference>
<reference evidence="1 2" key="1">
    <citation type="submission" date="2023-07" db="EMBL/GenBank/DDBJ databases">
        <title>Genomic Encyclopedia of Type Strains, Phase IV (KMG-IV): sequencing the most valuable type-strain genomes for metagenomic binning, comparative biology and taxonomic classification.</title>
        <authorList>
            <person name="Goeker M."/>
        </authorList>
    </citation>
    <scope>NUCLEOTIDE SEQUENCE [LARGE SCALE GENOMIC DNA]</scope>
    <source>
        <strain evidence="1 2">DSM 29005</strain>
    </source>
</reference>
<gene>
    <name evidence="1" type="ORF">J2S19_002251</name>
</gene>
<sequence>MNLDKLFSMQKELDEKIEAKHGLHNEPLIEKKLLALLVEVGELANETRCFKFWSVKPPAPVQVILEEYVDGIHFILSIGLELKLDKTDLHFEGGEDRTVTEQFLTIYESIATLKQKLTSENYVTLFNHYIHLGKLLGFSNEQIEQAYVAKNDVNHERQMQGY</sequence>
<dbReference type="CDD" id="cd11527">
    <property type="entry name" value="NTP-PPase_dUTPase"/>
    <property type="match status" value="1"/>
</dbReference>
<keyword evidence="2" id="KW-1185">Reference proteome</keyword>
<organism evidence="1 2">
    <name type="scientific">Metabacillus malikii</name>
    <dbReference type="NCBI Taxonomy" id="1504265"/>
    <lineage>
        <taxon>Bacteria</taxon>
        <taxon>Bacillati</taxon>
        <taxon>Bacillota</taxon>
        <taxon>Bacilli</taxon>
        <taxon>Bacillales</taxon>
        <taxon>Bacillaceae</taxon>
        <taxon>Metabacillus</taxon>
    </lineage>
</organism>
<proteinExistence type="predicted"/>
<comment type="caution">
    <text evidence="1">The sequence shown here is derived from an EMBL/GenBank/DDBJ whole genome shotgun (WGS) entry which is preliminary data.</text>
</comment>
<name>A0ABT9ZIE5_9BACI</name>
<dbReference type="Pfam" id="PF08761">
    <property type="entry name" value="dUTPase_2"/>
    <property type="match status" value="1"/>
</dbReference>
<dbReference type="Gene3D" id="1.10.4010.10">
    <property type="entry name" value="Type II deoxyuridine triphosphatase"/>
    <property type="match status" value="1"/>
</dbReference>
<dbReference type="Proteomes" id="UP001234495">
    <property type="component" value="Unassembled WGS sequence"/>
</dbReference>
<accession>A0ABT9ZIE5</accession>